<dbReference type="Proteomes" id="UP001497623">
    <property type="component" value="Unassembled WGS sequence"/>
</dbReference>
<comment type="caution">
    <text evidence="2">The sequence shown here is derived from an EMBL/GenBank/DDBJ whole genome shotgun (WGS) entry which is preliminary data.</text>
</comment>
<proteinExistence type="predicted"/>
<sequence length="117" mass="12844">GNIKNITCLDEIKPDSAHNKASTMQIQVDEISTLSTDLNTESRFSLTPSIFAQESSSSRMNSSDLDSTLPPIFVEWMWILGDIYGIPIVLLIILGSMLAVILIGTIICCCCCECKKK</sequence>
<keyword evidence="1" id="KW-1133">Transmembrane helix</keyword>
<dbReference type="AlphaFoldDB" id="A0AAV2Q512"/>
<gene>
    <name evidence="2" type="ORF">MNOR_LOCUS7080</name>
</gene>
<feature type="transmembrane region" description="Helical" evidence="1">
    <location>
        <begin position="83"/>
        <end position="112"/>
    </location>
</feature>
<evidence type="ECO:0000313" key="2">
    <source>
        <dbReference type="EMBL" id="CAL4068278.1"/>
    </source>
</evidence>
<reference evidence="2 3" key="1">
    <citation type="submission" date="2024-05" db="EMBL/GenBank/DDBJ databases">
        <authorList>
            <person name="Wallberg A."/>
        </authorList>
    </citation>
    <scope>NUCLEOTIDE SEQUENCE [LARGE SCALE GENOMIC DNA]</scope>
</reference>
<evidence type="ECO:0000256" key="1">
    <source>
        <dbReference type="SAM" id="Phobius"/>
    </source>
</evidence>
<organism evidence="2 3">
    <name type="scientific">Meganyctiphanes norvegica</name>
    <name type="common">Northern krill</name>
    <name type="synonym">Thysanopoda norvegica</name>
    <dbReference type="NCBI Taxonomy" id="48144"/>
    <lineage>
        <taxon>Eukaryota</taxon>
        <taxon>Metazoa</taxon>
        <taxon>Ecdysozoa</taxon>
        <taxon>Arthropoda</taxon>
        <taxon>Crustacea</taxon>
        <taxon>Multicrustacea</taxon>
        <taxon>Malacostraca</taxon>
        <taxon>Eumalacostraca</taxon>
        <taxon>Eucarida</taxon>
        <taxon>Euphausiacea</taxon>
        <taxon>Euphausiidae</taxon>
        <taxon>Meganyctiphanes</taxon>
    </lineage>
</organism>
<feature type="non-terminal residue" evidence="2">
    <location>
        <position position="117"/>
    </location>
</feature>
<keyword evidence="3" id="KW-1185">Reference proteome</keyword>
<accession>A0AAV2Q512</accession>
<feature type="non-terminal residue" evidence="2">
    <location>
        <position position="1"/>
    </location>
</feature>
<protein>
    <submittedName>
        <fullName evidence="2">Uncharacterized protein</fullName>
    </submittedName>
</protein>
<evidence type="ECO:0000313" key="3">
    <source>
        <dbReference type="Proteomes" id="UP001497623"/>
    </source>
</evidence>
<keyword evidence="1" id="KW-0812">Transmembrane</keyword>
<dbReference type="EMBL" id="CAXKWB010003049">
    <property type="protein sequence ID" value="CAL4068278.1"/>
    <property type="molecule type" value="Genomic_DNA"/>
</dbReference>
<keyword evidence="1" id="KW-0472">Membrane</keyword>
<name>A0AAV2Q512_MEGNR</name>